<comment type="caution">
    <text evidence="7">The sequence shown here is derived from an EMBL/GenBank/DDBJ whole genome shotgun (WGS) entry which is preliminary data.</text>
</comment>
<dbReference type="Proteomes" id="UP000615455">
    <property type="component" value="Unassembled WGS sequence"/>
</dbReference>
<dbReference type="RefSeq" id="WP_189011978.1">
    <property type="nucleotide sequence ID" value="NZ_BMHE01000010.1"/>
</dbReference>
<evidence type="ECO:0000313" key="8">
    <source>
        <dbReference type="Proteomes" id="UP000615455"/>
    </source>
</evidence>
<reference evidence="8" key="1">
    <citation type="journal article" date="2019" name="Int. J. Syst. Evol. Microbiol.">
        <title>The Global Catalogue of Microorganisms (GCM) 10K type strain sequencing project: providing services to taxonomists for standard genome sequencing and annotation.</title>
        <authorList>
            <consortium name="The Broad Institute Genomics Platform"/>
            <consortium name="The Broad Institute Genome Sequencing Center for Infectious Disease"/>
            <person name="Wu L."/>
            <person name="Ma J."/>
        </authorList>
    </citation>
    <scope>NUCLEOTIDE SEQUENCE [LARGE SCALE GENOMIC DNA]</scope>
    <source>
        <strain evidence="8">CGMCC 1.15043</strain>
    </source>
</reference>
<dbReference type="Pfam" id="PF02653">
    <property type="entry name" value="BPD_transp_2"/>
    <property type="match status" value="1"/>
</dbReference>
<feature type="transmembrane region" description="Helical" evidence="6">
    <location>
        <begin position="287"/>
        <end position="309"/>
    </location>
</feature>
<organism evidence="7 8">
    <name type="scientific">Paenibacillus marchantiophytorum</name>
    <dbReference type="NCBI Taxonomy" id="1619310"/>
    <lineage>
        <taxon>Bacteria</taxon>
        <taxon>Bacillati</taxon>
        <taxon>Bacillota</taxon>
        <taxon>Bacilli</taxon>
        <taxon>Bacillales</taxon>
        <taxon>Paenibacillaceae</taxon>
        <taxon>Paenibacillus</taxon>
    </lineage>
</organism>
<feature type="transmembrane region" description="Helical" evidence="6">
    <location>
        <begin position="90"/>
        <end position="115"/>
    </location>
</feature>
<evidence type="ECO:0000256" key="1">
    <source>
        <dbReference type="ARBA" id="ARBA00004651"/>
    </source>
</evidence>
<feature type="transmembrane region" description="Helical" evidence="6">
    <location>
        <begin position="12"/>
        <end position="34"/>
    </location>
</feature>
<feature type="transmembrane region" description="Helical" evidence="6">
    <location>
        <begin position="68"/>
        <end position="84"/>
    </location>
</feature>
<evidence type="ECO:0000256" key="6">
    <source>
        <dbReference type="SAM" id="Phobius"/>
    </source>
</evidence>
<feature type="transmembrane region" description="Helical" evidence="6">
    <location>
        <begin position="253"/>
        <end position="275"/>
    </location>
</feature>
<keyword evidence="3 6" id="KW-0812">Transmembrane</keyword>
<dbReference type="CDD" id="cd06579">
    <property type="entry name" value="TM_PBP1_transp_AraH_like"/>
    <property type="match status" value="1"/>
</dbReference>
<evidence type="ECO:0000313" key="7">
    <source>
        <dbReference type="EMBL" id="GFZ78769.1"/>
    </source>
</evidence>
<evidence type="ECO:0000256" key="4">
    <source>
        <dbReference type="ARBA" id="ARBA00022989"/>
    </source>
</evidence>
<dbReference type="PANTHER" id="PTHR32196">
    <property type="entry name" value="ABC TRANSPORTER PERMEASE PROTEIN YPHD-RELATED-RELATED"/>
    <property type="match status" value="1"/>
</dbReference>
<feature type="transmembrane region" description="Helical" evidence="6">
    <location>
        <begin position="211"/>
        <end position="233"/>
    </location>
</feature>
<protein>
    <submittedName>
        <fullName evidence="7">Ribose import permease protein RbsC</fullName>
    </submittedName>
</protein>
<gene>
    <name evidence="7" type="primary">rbsC</name>
    <name evidence="7" type="ORF">GCM10008018_25380</name>
</gene>
<proteinExistence type="predicted"/>
<sequence length="315" mass="33596">MLQGSTRRQIKLSIPVYLVLTLLLIVTSILSPSFRTTGNFINIVSQVAPLAIVAIGQTIILLLGGIDLSVGSVISLSTIIMALYSDQGEFGLLGSLFFCVSIGALIGIINGVGIVKFKIPPLIMTLSTMTFVKGISLYLLPSPGGRINMAFMTFMTSEWGPVSIMGLLILFLYVLFFFILSSTKLGRYIYASGGDETHAKKSGIPFVKVQLTGYMLSGILAAVAGIVLSARIFSGDPIVGDAYSLDSVAATVVGGISLLGGIGSIVGTLAGVFIISMTNNVLNMLNIFAYYQYIVKGLILIMALLLFQLKRRRKS</sequence>
<keyword evidence="4 6" id="KW-1133">Transmembrane helix</keyword>
<evidence type="ECO:0000256" key="2">
    <source>
        <dbReference type="ARBA" id="ARBA00022475"/>
    </source>
</evidence>
<accession>A0ABQ1EMJ9</accession>
<feature type="transmembrane region" description="Helical" evidence="6">
    <location>
        <begin position="40"/>
        <end position="63"/>
    </location>
</feature>
<evidence type="ECO:0000256" key="3">
    <source>
        <dbReference type="ARBA" id="ARBA00022692"/>
    </source>
</evidence>
<comment type="subcellular location">
    <subcellularLocation>
        <location evidence="1">Cell membrane</location>
        <topology evidence="1">Multi-pass membrane protein</topology>
    </subcellularLocation>
</comment>
<keyword evidence="5 6" id="KW-0472">Membrane</keyword>
<feature type="transmembrane region" description="Helical" evidence="6">
    <location>
        <begin position="160"/>
        <end position="180"/>
    </location>
</feature>
<keyword evidence="8" id="KW-1185">Reference proteome</keyword>
<feature type="transmembrane region" description="Helical" evidence="6">
    <location>
        <begin position="122"/>
        <end position="140"/>
    </location>
</feature>
<dbReference type="InterPro" id="IPR001851">
    <property type="entry name" value="ABC_transp_permease"/>
</dbReference>
<name>A0ABQ1EMJ9_9BACL</name>
<keyword evidence="2" id="KW-1003">Cell membrane</keyword>
<dbReference type="EMBL" id="BMHE01000010">
    <property type="protein sequence ID" value="GFZ78769.1"/>
    <property type="molecule type" value="Genomic_DNA"/>
</dbReference>
<evidence type="ECO:0000256" key="5">
    <source>
        <dbReference type="ARBA" id="ARBA00023136"/>
    </source>
</evidence>